<sequence length="311" mass="34270">MAAESTDNSGRSSVGVVTGGKWVRVPFFYGRRNRTGVSGKLPQLSIQLGYTQYLLTTSILLCTLPDVTYTPSVQVTPIIPCQHKPARPVYPLETRTDRHMNQLQCQDLTLLEQSRKGKQRLGETTDSDLALEACRHELESTAMLVSDRALSLSMARVVNSDARAIAKAQASEEQAARDREFALRLSRDPHAEPTPAEDNSREGEWPAEGVDDAWIEAFKSMNLVMPTVADDDVDEDTGHAESSRWGSTREQPIDRECIACGDRFPSISLSRSPCSHEYCRECLLAYAKLSSATFAANVGRLALAHNGKRSA</sequence>
<dbReference type="PROSITE" id="PS00518">
    <property type="entry name" value="ZF_RING_1"/>
    <property type="match status" value="1"/>
</dbReference>
<gene>
    <name evidence="5" type="ORF">CEP51_015859</name>
</gene>
<evidence type="ECO:0000313" key="6">
    <source>
        <dbReference type="Proteomes" id="UP000287972"/>
    </source>
</evidence>
<dbReference type="SUPFAM" id="SSF57850">
    <property type="entry name" value="RING/U-box"/>
    <property type="match status" value="1"/>
</dbReference>
<dbReference type="CDD" id="cd16449">
    <property type="entry name" value="RING-HC"/>
    <property type="match status" value="1"/>
</dbReference>
<evidence type="ECO:0008006" key="7">
    <source>
        <dbReference type="Google" id="ProtNLM"/>
    </source>
</evidence>
<dbReference type="InterPro" id="IPR017907">
    <property type="entry name" value="Znf_RING_CS"/>
</dbReference>
<keyword evidence="1" id="KW-0479">Metal-binding</keyword>
<accession>A0A428P1I1</accession>
<feature type="region of interest" description="Disordered" evidence="4">
    <location>
        <begin position="183"/>
        <end position="205"/>
    </location>
</feature>
<dbReference type="EMBL" id="NKCL01000942">
    <property type="protein sequence ID" value="RSL46883.1"/>
    <property type="molecule type" value="Genomic_DNA"/>
</dbReference>
<dbReference type="AlphaFoldDB" id="A0A428P1I1"/>
<comment type="caution">
    <text evidence="5">The sequence shown here is derived from an EMBL/GenBank/DDBJ whole genome shotgun (WGS) entry which is preliminary data.</text>
</comment>
<keyword evidence="2" id="KW-0863">Zinc-finger</keyword>
<evidence type="ECO:0000256" key="3">
    <source>
        <dbReference type="ARBA" id="ARBA00022833"/>
    </source>
</evidence>
<keyword evidence="3" id="KW-0862">Zinc</keyword>
<evidence type="ECO:0000256" key="4">
    <source>
        <dbReference type="SAM" id="MobiDB-lite"/>
    </source>
</evidence>
<dbReference type="Proteomes" id="UP000287972">
    <property type="component" value="Unassembled WGS sequence"/>
</dbReference>
<reference evidence="5 6" key="1">
    <citation type="submission" date="2017-06" db="EMBL/GenBank/DDBJ databases">
        <title>Comparative genomic analysis of Ambrosia Fusariam Clade fungi.</title>
        <authorList>
            <person name="Stajich J.E."/>
            <person name="Carrillo J."/>
            <person name="Kijimoto T."/>
            <person name="Eskalen A."/>
            <person name="O'Donnell K."/>
            <person name="Kasson M."/>
        </authorList>
    </citation>
    <scope>NUCLEOTIDE SEQUENCE [LARGE SCALE GENOMIC DNA]</scope>
    <source>
        <strain evidence="5 6">NRRL62606</strain>
    </source>
</reference>
<evidence type="ECO:0000313" key="5">
    <source>
        <dbReference type="EMBL" id="RSL46883.1"/>
    </source>
</evidence>
<evidence type="ECO:0000256" key="2">
    <source>
        <dbReference type="ARBA" id="ARBA00022771"/>
    </source>
</evidence>
<protein>
    <recommendedName>
        <fullName evidence="7">RING-type domain-containing protein</fullName>
    </recommendedName>
</protein>
<organism evidence="5 6">
    <name type="scientific">Fusarium floridanum</name>
    <dbReference type="NCBI Taxonomy" id="1325733"/>
    <lineage>
        <taxon>Eukaryota</taxon>
        <taxon>Fungi</taxon>
        <taxon>Dikarya</taxon>
        <taxon>Ascomycota</taxon>
        <taxon>Pezizomycotina</taxon>
        <taxon>Sordariomycetes</taxon>
        <taxon>Hypocreomycetidae</taxon>
        <taxon>Hypocreales</taxon>
        <taxon>Nectriaceae</taxon>
        <taxon>Fusarium</taxon>
        <taxon>Fusarium solani species complex</taxon>
    </lineage>
</organism>
<keyword evidence="6" id="KW-1185">Reference proteome</keyword>
<name>A0A428P1I1_9HYPO</name>
<evidence type="ECO:0000256" key="1">
    <source>
        <dbReference type="ARBA" id="ARBA00022723"/>
    </source>
</evidence>
<proteinExistence type="predicted"/>
<dbReference type="GO" id="GO:0008270">
    <property type="term" value="F:zinc ion binding"/>
    <property type="evidence" value="ECO:0007669"/>
    <property type="project" value="UniProtKB-KW"/>
</dbReference>